<dbReference type="RefSeq" id="WP_231742654.1">
    <property type="nucleotide sequence ID" value="NZ_CP151726.1"/>
</dbReference>
<organism evidence="1 2">
    <name type="scientific">Stieleria varia</name>
    <dbReference type="NCBI Taxonomy" id="2528005"/>
    <lineage>
        <taxon>Bacteria</taxon>
        <taxon>Pseudomonadati</taxon>
        <taxon>Planctomycetota</taxon>
        <taxon>Planctomycetia</taxon>
        <taxon>Pirellulales</taxon>
        <taxon>Pirellulaceae</taxon>
        <taxon>Stieleria</taxon>
    </lineage>
</organism>
<protein>
    <submittedName>
        <fullName evidence="1">Uncharacterized protein</fullName>
    </submittedName>
</protein>
<proteinExistence type="predicted"/>
<gene>
    <name evidence="1" type="ORF">Pla52n_60560</name>
</gene>
<dbReference type="EMBL" id="SJPN01000010">
    <property type="protein sequence ID" value="TWT92691.1"/>
    <property type="molecule type" value="Genomic_DNA"/>
</dbReference>
<keyword evidence="2" id="KW-1185">Reference proteome</keyword>
<dbReference type="AlphaFoldDB" id="A0A5C6A075"/>
<evidence type="ECO:0000313" key="1">
    <source>
        <dbReference type="EMBL" id="TWT92691.1"/>
    </source>
</evidence>
<dbReference type="Proteomes" id="UP000320176">
    <property type="component" value="Unassembled WGS sequence"/>
</dbReference>
<comment type="caution">
    <text evidence="1">The sequence shown here is derived from an EMBL/GenBank/DDBJ whole genome shotgun (WGS) entry which is preliminary data.</text>
</comment>
<evidence type="ECO:0000313" key="2">
    <source>
        <dbReference type="Proteomes" id="UP000320176"/>
    </source>
</evidence>
<name>A0A5C6A075_9BACT</name>
<sequence length="58" mass="6715">MWRDIGLGDWLFDFDNEGDVRRLPSAVLAMDTNPVESIANAAKARQYVHQRPREAWND</sequence>
<accession>A0A5C6A075</accession>
<reference evidence="1 2" key="1">
    <citation type="submission" date="2019-02" db="EMBL/GenBank/DDBJ databases">
        <title>Deep-cultivation of Planctomycetes and their phenomic and genomic characterization uncovers novel biology.</title>
        <authorList>
            <person name="Wiegand S."/>
            <person name="Jogler M."/>
            <person name="Boedeker C."/>
            <person name="Pinto D."/>
            <person name="Vollmers J."/>
            <person name="Rivas-Marin E."/>
            <person name="Kohn T."/>
            <person name="Peeters S.H."/>
            <person name="Heuer A."/>
            <person name="Rast P."/>
            <person name="Oberbeckmann S."/>
            <person name="Bunk B."/>
            <person name="Jeske O."/>
            <person name="Meyerdierks A."/>
            <person name="Storesund J.E."/>
            <person name="Kallscheuer N."/>
            <person name="Luecker S."/>
            <person name="Lage O.M."/>
            <person name="Pohl T."/>
            <person name="Merkel B.J."/>
            <person name="Hornburger P."/>
            <person name="Mueller R.-W."/>
            <person name="Bruemmer F."/>
            <person name="Labrenz M."/>
            <person name="Spormann A.M."/>
            <person name="Op Den Camp H."/>
            <person name="Overmann J."/>
            <person name="Amann R."/>
            <person name="Jetten M.S.M."/>
            <person name="Mascher T."/>
            <person name="Medema M.H."/>
            <person name="Devos D.P."/>
            <person name="Kaster A.-K."/>
            <person name="Ovreas L."/>
            <person name="Rohde M."/>
            <person name="Galperin M.Y."/>
            <person name="Jogler C."/>
        </authorList>
    </citation>
    <scope>NUCLEOTIDE SEQUENCE [LARGE SCALE GENOMIC DNA]</scope>
    <source>
        <strain evidence="1 2">Pla52n</strain>
    </source>
</reference>